<dbReference type="Proteomes" id="UP001623348">
    <property type="component" value="Unassembled WGS sequence"/>
</dbReference>
<comment type="caution">
    <text evidence="1">The sequence shown here is derived from an EMBL/GenBank/DDBJ whole genome shotgun (WGS) entry which is preliminary data.</text>
</comment>
<evidence type="ECO:0000313" key="1">
    <source>
        <dbReference type="EMBL" id="GAB0184926.1"/>
    </source>
</evidence>
<protein>
    <submittedName>
        <fullName evidence="1">Triadin</fullName>
    </submittedName>
</protein>
<dbReference type="AlphaFoldDB" id="A0ABC9WI54"/>
<dbReference type="EMBL" id="BAAFJT010000002">
    <property type="protein sequence ID" value="GAB0184926.1"/>
    <property type="molecule type" value="Genomic_DNA"/>
</dbReference>
<organism evidence="1 2">
    <name type="scientific">Grus japonensis</name>
    <name type="common">Japanese crane</name>
    <name type="synonym">Red-crowned crane</name>
    <dbReference type="NCBI Taxonomy" id="30415"/>
    <lineage>
        <taxon>Eukaryota</taxon>
        <taxon>Metazoa</taxon>
        <taxon>Chordata</taxon>
        <taxon>Craniata</taxon>
        <taxon>Vertebrata</taxon>
        <taxon>Euteleostomi</taxon>
        <taxon>Archelosauria</taxon>
        <taxon>Archosauria</taxon>
        <taxon>Dinosauria</taxon>
        <taxon>Saurischia</taxon>
        <taxon>Theropoda</taxon>
        <taxon>Coelurosauria</taxon>
        <taxon>Aves</taxon>
        <taxon>Neognathae</taxon>
        <taxon>Neoaves</taxon>
        <taxon>Gruiformes</taxon>
        <taxon>Gruidae</taxon>
        <taxon>Grus</taxon>
    </lineage>
</organism>
<gene>
    <name evidence="1" type="ORF">GRJ2_000957900</name>
</gene>
<reference evidence="1 2" key="1">
    <citation type="submission" date="2024-06" db="EMBL/GenBank/DDBJ databases">
        <title>The draft genome of Grus japonensis, version 3.</title>
        <authorList>
            <person name="Nabeshima K."/>
            <person name="Suzuki S."/>
            <person name="Onuma M."/>
        </authorList>
    </citation>
    <scope>NUCLEOTIDE SEQUENCE [LARGE SCALE GENOMIC DNA]</scope>
    <source>
        <strain evidence="1 2">451A</strain>
    </source>
</reference>
<keyword evidence="2" id="KW-1185">Reference proteome</keyword>
<proteinExistence type="predicted"/>
<accession>A0ABC9WI54</accession>
<sequence>MVTSGTQSNWWPVSSGVSEGLTLMPILLNAFMSDLNSGTEYALSSSVDGTKLVVSMLEGRAVVQRDLKRLEEWSDRSLLTFHNDTHPIWNNPMRIYGVGTDWQGSSFAEKDLRVLVNQNGNHQSAVCPWGKDG</sequence>
<evidence type="ECO:0000313" key="2">
    <source>
        <dbReference type="Proteomes" id="UP001623348"/>
    </source>
</evidence>
<name>A0ABC9WI54_GRUJA</name>